<evidence type="ECO:0000256" key="1">
    <source>
        <dbReference type="SAM" id="MobiDB-lite"/>
    </source>
</evidence>
<protein>
    <submittedName>
        <fullName evidence="3">Uncharacterized protein</fullName>
    </submittedName>
</protein>
<dbReference type="EMBL" id="LR796816">
    <property type="protein sequence ID" value="CAB4167563.1"/>
    <property type="molecule type" value="Genomic_DNA"/>
</dbReference>
<dbReference type="EMBL" id="LR796826">
    <property type="protein sequence ID" value="CAB4168475.1"/>
    <property type="molecule type" value="Genomic_DNA"/>
</dbReference>
<gene>
    <name evidence="4" type="ORF">UFOVP1292_67</name>
    <name evidence="5" type="ORF">UFOVP1411_58</name>
    <name evidence="2" type="ORF">UFOVP859_28</name>
    <name evidence="3" type="ORF">UFOVP882_25</name>
</gene>
<name>A0A6J5PH43_9CAUD</name>
<feature type="region of interest" description="Disordered" evidence="1">
    <location>
        <begin position="53"/>
        <end position="93"/>
    </location>
</feature>
<sequence length="93" mass="9750">MAKAPMKYEGSKKDMKMDAMMAKKTGMSKMAYEASPKDKAMDKAGQAAMMMRKGGGKMSTGAAKKGFGAEKRASGGKVSSRGAAQRGFGAEKK</sequence>
<reference evidence="3" key="1">
    <citation type="submission" date="2020-05" db="EMBL/GenBank/DDBJ databases">
        <authorList>
            <person name="Chiriac C."/>
            <person name="Salcher M."/>
            <person name="Ghai R."/>
            <person name="Kavagutti S V."/>
        </authorList>
    </citation>
    <scope>NUCLEOTIDE SEQUENCE</scope>
</reference>
<evidence type="ECO:0000313" key="5">
    <source>
        <dbReference type="EMBL" id="CAB4205287.1"/>
    </source>
</evidence>
<organism evidence="3">
    <name type="scientific">uncultured Caudovirales phage</name>
    <dbReference type="NCBI Taxonomy" id="2100421"/>
    <lineage>
        <taxon>Viruses</taxon>
        <taxon>Duplodnaviria</taxon>
        <taxon>Heunggongvirae</taxon>
        <taxon>Uroviricota</taxon>
        <taxon>Caudoviricetes</taxon>
        <taxon>Peduoviridae</taxon>
        <taxon>Maltschvirus</taxon>
        <taxon>Maltschvirus maltsch</taxon>
    </lineage>
</organism>
<evidence type="ECO:0000313" key="2">
    <source>
        <dbReference type="EMBL" id="CAB4167563.1"/>
    </source>
</evidence>
<evidence type="ECO:0000313" key="3">
    <source>
        <dbReference type="EMBL" id="CAB4168475.1"/>
    </source>
</evidence>
<accession>A0A6J5PH43</accession>
<dbReference type="EMBL" id="LR797357">
    <property type="protein sequence ID" value="CAB4205287.1"/>
    <property type="molecule type" value="Genomic_DNA"/>
</dbReference>
<dbReference type="EMBL" id="LR797251">
    <property type="protein sequence ID" value="CAB4196463.1"/>
    <property type="molecule type" value="Genomic_DNA"/>
</dbReference>
<proteinExistence type="predicted"/>
<evidence type="ECO:0000313" key="4">
    <source>
        <dbReference type="EMBL" id="CAB4196463.1"/>
    </source>
</evidence>